<dbReference type="Gene3D" id="3.40.640.10">
    <property type="entry name" value="Type I PLP-dependent aspartate aminotransferase-like (Major domain)"/>
    <property type="match status" value="1"/>
</dbReference>
<proteinExistence type="inferred from homology"/>
<dbReference type="Proteomes" id="UP000438699">
    <property type="component" value="Unassembled WGS sequence"/>
</dbReference>
<dbReference type="GO" id="GO:0030170">
    <property type="term" value="F:pyridoxal phosphate binding"/>
    <property type="evidence" value="ECO:0007669"/>
    <property type="project" value="InterPro"/>
</dbReference>
<protein>
    <recommendedName>
        <fullName evidence="1">Aminotransferase</fullName>
        <ecNumber evidence="1">2.6.1.-</ecNumber>
    </recommendedName>
</protein>
<dbReference type="InterPro" id="IPR004838">
    <property type="entry name" value="NHTrfase_class1_PyrdxlP-BS"/>
</dbReference>
<dbReference type="Gene3D" id="3.90.1150.10">
    <property type="entry name" value="Aspartate Aminotransferase, domain 1"/>
    <property type="match status" value="2"/>
</dbReference>
<dbReference type="PANTHER" id="PTHR42691:SF1">
    <property type="entry name" value="ASPARTATE AMINOTRANSFERASE YHDR-RELATED"/>
    <property type="match status" value="1"/>
</dbReference>
<dbReference type="OrthoDB" id="9804474at2"/>
<accession>A0A6N6N5E3</accession>
<keyword evidence="1 3" id="KW-0808">Transferase</keyword>
<evidence type="ECO:0000259" key="2">
    <source>
        <dbReference type="Pfam" id="PF00155"/>
    </source>
</evidence>
<dbReference type="InterPro" id="IPR015424">
    <property type="entry name" value="PyrdxlP-dep_Trfase"/>
</dbReference>
<dbReference type="InterPro" id="IPR004839">
    <property type="entry name" value="Aminotransferase_I/II_large"/>
</dbReference>
<reference evidence="3 4" key="1">
    <citation type="journal article" date="2017" name="Int. J. Syst. Evol. Microbiol.">
        <title>Desulfovibrio senegalensis sp. nov., a mesophilic sulfate reducer isolated from marine sediment.</title>
        <authorList>
            <person name="Thioye A."/>
            <person name="Gam Z.B.A."/>
            <person name="Mbengue M."/>
            <person name="Cayol J.L."/>
            <person name="Joseph-Bartoli M."/>
            <person name="Toure-Kane C."/>
            <person name="Labat M."/>
        </authorList>
    </citation>
    <scope>NUCLEOTIDE SEQUENCE [LARGE SCALE GENOMIC DNA]</scope>
    <source>
        <strain evidence="3 4">DSM 101509</strain>
    </source>
</reference>
<dbReference type="InterPro" id="IPR015422">
    <property type="entry name" value="PyrdxlP-dep_Trfase_small"/>
</dbReference>
<feature type="domain" description="Aminotransferase class I/classII large" evidence="2">
    <location>
        <begin position="37"/>
        <end position="375"/>
    </location>
</feature>
<dbReference type="Pfam" id="PF00155">
    <property type="entry name" value="Aminotran_1_2"/>
    <property type="match status" value="1"/>
</dbReference>
<dbReference type="RefSeq" id="WP_151148891.1">
    <property type="nucleotide sequence ID" value="NZ_WAIE01000001.1"/>
</dbReference>
<dbReference type="GO" id="GO:0008483">
    <property type="term" value="F:transaminase activity"/>
    <property type="evidence" value="ECO:0007669"/>
    <property type="project" value="UniProtKB-KW"/>
</dbReference>
<comment type="similarity">
    <text evidence="1">Belongs to the class-I pyridoxal-phosphate-dependent aminotransferase family.</text>
</comment>
<dbReference type="CDD" id="cd00609">
    <property type="entry name" value="AAT_like"/>
    <property type="match status" value="1"/>
</dbReference>
<sequence>MQLISRQIADYMESGSWIRKMFEAGIAMKKEFGEDAVCDFSLGNPDLPPPPALKQAMKDLAEEADTPFFLGYMPNFGYPDARTALAGQVSKEQGVAVAGEDLVITCGAAGALNAFFRAVLEPGDEVITPAPFFVEYGFYCENHGGVLKPVPSKPLTFELDIEAIDAAINEKTRILLLNSPNNPSGAVYSREELDRLAAILERHNQGRERPIFILSDEPYRFLAFDGVEVPSLLDVYQYSVVCSSFSKNLSMAGERIGYACVNPAMPGKQELLGALIMTNRILGFVNAPALAQKLMMRCLGSQVDASIYETRRAAMAEVLDNGGYNYTMPKGTFYFFPEAPNGDDVKFCSILQEEKILAVPGRGFGYPGYFRLTFCIGEDVIRRSKDGFKRAMEKAKA</sequence>
<organism evidence="3 4">
    <name type="scientific">Pseudodesulfovibrio senegalensis</name>
    <dbReference type="NCBI Taxonomy" id="1721087"/>
    <lineage>
        <taxon>Bacteria</taxon>
        <taxon>Pseudomonadati</taxon>
        <taxon>Thermodesulfobacteriota</taxon>
        <taxon>Desulfovibrionia</taxon>
        <taxon>Desulfovibrionales</taxon>
        <taxon>Desulfovibrionaceae</taxon>
    </lineage>
</organism>
<dbReference type="InterPro" id="IPR015421">
    <property type="entry name" value="PyrdxlP-dep_Trfase_major"/>
</dbReference>
<dbReference type="NCBIfam" id="NF005305">
    <property type="entry name" value="PRK06836.1"/>
    <property type="match status" value="1"/>
</dbReference>
<dbReference type="PROSITE" id="PS00105">
    <property type="entry name" value="AA_TRANSFER_CLASS_1"/>
    <property type="match status" value="1"/>
</dbReference>
<keyword evidence="4" id="KW-1185">Reference proteome</keyword>
<keyword evidence="1 3" id="KW-0032">Aminotransferase</keyword>
<dbReference type="EC" id="2.6.1.-" evidence="1"/>
<evidence type="ECO:0000313" key="4">
    <source>
        <dbReference type="Proteomes" id="UP000438699"/>
    </source>
</evidence>
<dbReference type="AlphaFoldDB" id="A0A6N6N5E3"/>
<gene>
    <name evidence="3" type="ORF">F8A88_00015</name>
</gene>
<name>A0A6N6N5E3_9BACT</name>
<evidence type="ECO:0000256" key="1">
    <source>
        <dbReference type="RuleBase" id="RU000481"/>
    </source>
</evidence>
<dbReference type="SUPFAM" id="SSF53383">
    <property type="entry name" value="PLP-dependent transferases"/>
    <property type="match status" value="1"/>
</dbReference>
<evidence type="ECO:0000313" key="3">
    <source>
        <dbReference type="EMBL" id="KAB1442699.1"/>
    </source>
</evidence>
<dbReference type="PANTHER" id="PTHR42691">
    <property type="entry name" value="ASPARTATE AMINOTRANSFERASE YHDR-RELATED"/>
    <property type="match status" value="1"/>
</dbReference>
<comment type="cofactor">
    <cofactor evidence="1">
        <name>pyridoxal 5'-phosphate</name>
        <dbReference type="ChEBI" id="CHEBI:597326"/>
    </cofactor>
</comment>
<comment type="caution">
    <text evidence="3">The sequence shown here is derived from an EMBL/GenBank/DDBJ whole genome shotgun (WGS) entry which is preliminary data.</text>
</comment>
<dbReference type="EMBL" id="WAIE01000001">
    <property type="protein sequence ID" value="KAB1442699.1"/>
    <property type="molecule type" value="Genomic_DNA"/>
</dbReference>